<name>A0A0G1MJ78_9BACT</name>
<reference evidence="2 3" key="1">
    <citation type="journal article" date="2015" name="Nature">
        <title>rRNA introns, odd ribosomes, and small enigmatic genomes across a large radiation of phyla.</title>
        <authorList>
            <person name="Brown C.T."/>
            <person name="Hug L.A."/>
            <person name="Thomas B.C."/>
            <person name="Sharon I."/>
            <person name="Castelle C.J."/>
            <person name="Singh A."/>
            <person name="Wilkins M.J."/>
            <person name="Williams K.H."/>
            <person name="Banfield J.F."/>
        </authorList>
    </citation>
    <scope>NUCLEOTIDE SEQUENCE [LARGE SCALE GENOMIC DNA]</scope>
</reference>
<evidence type="ECO:0000259" key="1">
    <source>
        <dbReference type="PROSITE" id="PS50846"/>
    </source>
</evidence>
<accession>A0A0G1MJ78</accession>
<dbReference type="InterPro" id="IPR006121">
    <property type="entry name" value="HMA_dom"/>
</dbReference>
<sequence length="72" mass="7899">MFTKQFRITNIECHSCVGLSTDVLKDLPGVTDVQIDQKTGAASLTSEHEIPWADIHKALEEVGKTSEEIANT</sequence>
<dbReference type="Proteomes" id="UP000033999">
    <property type="component" value="Unassembled WGS sequence"/>
</dbReference>
<proteinExistence type="predicted"/>
<dbReference type="InterPro" id="IPR036163">
    <property type="entry name" value="HMA_dom_sf"/>
</dbReference>
<dbReference type="EMBL" id="LCKX01000002">
    <property type="protein sequence ID" value="KKU08117.1"/>
    <property type="molecule type" value="Genomic_DNA"/>
</dbReference>
<gene>
    <name evidence="2" type="ORF">UX10_C0002G0026</name>
</gene>
<evidence type="ECO:0000313" key="2">
    <source>
        <dbReference type="EMBL" id="KKU08117.1"/>
    </source>
</evidence>
<dbReference type="CDD" id="cd00371">
    <property type="entry name" value="HMA"/>
    <property type="match status" value="1"/>
</dbReference>
<organism evidence="2 3">
    <name type="scientific">Candidatus Magasanikbacteria bacterium GW2011_GWA2_45_39</name>
    <dbReference type="NCBI Taxonomy" id="1619041"/>
    <lineage>
        <taxon>Bacteria</taxon>
        <taxon>Candidatus Magasanikiibacteriota</taxon>
    </lineage>
</organism>
<dbReference type="Pfam" id="PF00403">
    <property type="entry name" value="HMA"/>
    <property type="match status" value="1"/>
</dbReference>
<protein>
    <recommendedName>
        <fullName evidence="1">HMA domain-containing protein</fullName>
    </recommendedName>
</protein>
<dbReference type="Gene3D" id="3.30.70.100">
    <property type="match status" value="1"/>
</dbReference>
<feature type="domain" description="HMA" evidence="1">
    <location>
        <begin position="2"/>
        <end position="67"/>
    </location>
</feature>
<dbReference type="AlphaFoldDB" id="A0A0G1MJ78"/>
<dbReference type="SUPFAM" id="SSF55008">
    <property type="entry name" value="HMA, heavy metal-associated domain"/>
    <property type="match status" value="1"/>
</dbReference>
<comment type="caution">
    <text evidence="2">The sequence shown here is derived from an EMBL/GenBank/DDBJ whole genome shotgun (WGS) entry which is preliminary data.</text>
</comment>
<dbReference type="PROSITE" id="PS50846">
    <property type="entry name" value="HMA_2"/>
    <property type="match status" value="1"/>
</dbReference>
<evidence type="ECO:0000313" key="3">
    <source>
        <dbReference type="Proteomes" id="UP000033999"/>
    </source>
</evidence>
<dbReference type="GO" id="GO:0046872">
    <property type="term" value="F:metal ion binding"/>
    <property type="evidence" value="ECO:0007669"/>
    <property type="project" value="InterPro"/>
</dbReference>